<protein>
    <submittedName>
        <fullName evidence="10">Cohesin domain-containing protein</fullName>
    </submittedName>
</protein>
<proteinExistence type="inferred from homology"/>
<evidence type="ECO:0000256" key="2">
    <source>
        <dbReference type="ARBA" id="ARBA00022729"/>
    </source>
</evidence>
<evidence type="ECO:0000313" key="10">
    <source>
        <dbReference type="EMBL" id="MFG6433457.1"/>
    </source>
</evidence>
<evidence type="ECO:0000259" key="8">
    <source>
        <dbReference type="Pfam" id="PF00963"/>
    </source>
</evidence>
<sequence>MTDGRANPALAAFRRVVVLVAAVTTLAGCAEQRIRNDSQRALGSGEYEQAMQSLEGGVRAYPDNIALRKELIQSRAEVLTRLVSQAARERAAGQLDEAQATLERAKRMDPRNDRLVALVADLRAERRQDAAQQEAQKLIDAQRPEAALRVIAQALKDNPRHEGLVALQRSVEADLRQRQLRASTAVLVETRPISLDFREASLRTVLDVVSRNSGVNFVLDKDIRPDTRITVYMKQARVEDALDLIVGTNQLAKKVLDAKTIVVYPNTPEKQREYQEQVVRVFYLANSEAKGAAAFLKAMLKVREPFIDERSNMLALRESPENVELAERLVALYDTDEPEVLLEVEVMEVGASRLTDLGISYPDSLSLTPLAPLSSGGGLTVSNLNHLGWNRVGVGISGLIINLKREVGDFTTLANPKIRARNKEKAKVLVGDKIPIITSTSSNTGFVSESVSYLDVGIKLEVEPTVYANDDVAIKVALEVSSVGSAVKTASGTLAYNIGTRNANTVLRLRDGETQLLAGLISREERTSSSRVPGLGDLPVLGRLFSSQQDNHKRTELVLAITPRVLRNARRADASETELWVGTEAFQRLKPVGGGRFTAVPGDKGDGAATSATAATDPAASKGEQAGPPVTLSLSGPNAVAVGDVFDVKLNLKATATLRGLPFEVLFPPGHLQLLDVAEGEYFRRDGSVTGVAKTGESKDGRISVGILRREATGASGEGVVATLKFKAIAAGPTEVRLGSTNPIGLDGPLPATPLPAPLQVQVR</sequence>
<dbReference type="PRINTS" id="PR00811">
    <property type="entry name" value="BCTERIALGSPD"/>
</dbReference>
<dbReference type="PRINTS" id="PR01032">
    <property type="entry name" value="PHAGEIV"/>
</dbReference>
<evidence type="ECO:0000256" key="1">
    <source>
        <dbReference type="ARBA" id="ARBA00004370"/>
    </source>
</evidence>
<evidence type="ECO:0000256" key="3">
    <source>
        <dbReference type="ARBA" id="ARBA00023136"/>
    </source>
</evidence>
<dbReference type="SUPFAM" id="SSF48452">
    <property type="entry name" value="TPR-like"/>
    <property type="match status" value="1"/>
</dbReference>
<dbReference type="InterPro" id="IPR004846">
    <property type="entry name" value="T2SS/T3SS_dom"/>
</dbReference>
<dbReference type="Proteomes" id="UP001606210">
    <property type="component" value="Unassembled WGS sequence"/>
</dbReference>
<organism evidence="10 11">
    <name type="scientific">Pelomonas parva</name>
    <dbReference type="NCBI Taxonomy" id="3299032"/>
    <lineage>
        <taxon>Bacteria</taxon>
        <taxon>Pseudomonadati</taxon>
        <taxon>Pseudomonadota</taxon>
        <taxon>Betaproteobacteria</taxon>
        <taxon>Burkholderiales</taxon>
        <taxon>Sphaerotilaceae</taxon>
        <taxon>Roseateles</taxon>
    </lineage>
</organism>
<dbReference type="Pfam" id="PF00263">
    <property type="entry name" value="Secretin"/>
    <property type="match status" value="1"/>
</dbReference>
<dbReference type="Pfam" id="PF03958">
    <property type="entry name" value="Secretin_N"/>
    <property type="match status" value="1"/>
</dbReference>
<reference evidence="10 11" key="1">
    <citation type="submission" date="2024-08" db="EMBL/GenBank/DDBJ databases">
        <authorList>
            <person name="Lu H."/>
        </authorList>
    </citation>
    <scope>NUCLEOTIDE SEQUENCE [LARGE SCALE GENOMIC DNA]</scope>
    <source>
        <strain evidence="10 11">LYH14W</strain>
    </source>
</reference>
<dbReference type="InterPro" id="IPR011990">
    <property type="entry name" value="TPR-like_helical_dom_sf"/>
</dbReference>
<keyword evidence="3" id="KW-0472">Membrane</keyword>
<comment type="caution">
    <text evidence="10">The sequence shown here is derived from an EMBL/GenBank/DDBJ whole genome shotgun (WGS) entry which is preliminary data.</text>
</comment>
<dbReference type="InterPro" id="IPR008965">
    <property type="entry name" value="CBM2/CBM3_carb-bd_dom_sf"/>
</dbReference>
<dbReference type="CDD" id="cd08547">
    <property type="entry name" value="Type_II_cohesin"/>
    <property type="match status" value="1"/>
</dbReference>
<evidence type="ECO:0000259" key="9">
    <source>
        <dbReference type="Pfam" id="PF03958"/>
    </source>
</evidence>
<name>A0ABW7F9Z7_9BURK</name>
<dbReference type="Gene3D" id="3.30.1370.120">
    <property type="match status" value="1"/>
</dbReference>
<comment type="similarity">
    <text evidence="4">Belongs to the bacterial secretin family.</text>
</comment>
<dbReference type="InterPro" id="IPR005644">
    <property type="entry name" value="NolW-like"/>
</dbReference>
<comment type="subcellular location">
    <subcellularLocation>
        <location evidence="5">Cell outer membrane</location>
    </subcellularLocation>
    <subcellularLocation>
        <location evidence="1">Membrane</location>
    </subcellularLocation>
</comment>
<dbReference type="EMBL" id="JBIGHV010000012">
    <property type="protein sequence ID" value="MFG6433457.1"/>
    <property type="molecule type" value="Genomic_DNA"/>
</dbReference>
<keyword evidence="2" id="KW-0732">Signal</keyword>
<evidence type="ECO:0000256" key="6">
    <source>
        <dbReference type="SAM" id="MobiDB-lite"/>
    </source>
</evidence>
<keyword evidence="11" id="KW-1185">Reference proteome</keyword>
<feature type="domain" description="Cohesin" evidence="8">
    <location>
        <begin position="630"/>
        <end position="734"/>
    </location>
</feature>
<dbReference type="InterPro" id="IPR038591">
    <property type="entry name" value="NolW-like_sf"/>
</dbReference>
<evidence type="ECO:0000313" key="11">
    <source>
        <dbReference type="Proteomes" id="UP001606210"/>
    </source>
</evidence>
<feature type="domain" description="NolW-like" evidence="9">
    <location>
        <begin position="279"/>
        <end position="336"/>
    </location>
</feature>
<dbReference type="PANTHER" id="PTHR30332">
    <property type="entry name" value="PROBABLE GENERAL SECRETION PATHWAY PROTEIN D"/>
    <property type="match status" value="1"/>
</dbReference>
<dbReference type="PANTHER" id="PTHR30332:SF17">
    <property type="entry name" value="TYPE IV PILIATION SYSTEM PROTEIN DR_0774-RELATED"/>
    <property type="match status" value="1"/>
</dbReference>
<dbReference type="PROSITE" id="PS51257">
    <property type="entry name" value="PROKAR_LIPOPROTEIN"/>
    <property type="match status" value="1"/>
</dbReference>
<evidence type="ECO:0000256" key="5">
    <source>
        <dbReference type="RuleBase" id="RU004004"/>
    </source>
</evidence>
<evidence type="ECO:0000256" key="4">
    <source>
        <dbReference type="RuleBase" id="RU004003"/>
    </source>
</evidence>
<dbReference type="InterPro" id="IPR050810">
    <property type="entry name" value="Bact_Secretion_Sys_Channel"/>
</dbReference>
<keyword evidence="5" id="KW-0813">Transport</keyword>
<dbReference type="SUPFAM" id="SSF49384">
    <property type="entry name" value="Carbohydrate-binding domain"/>
    <property type="match status" value="1"/>
</dbReference>
<dbReference type="Pfam" id="PF00963">
    <property type="entry name" value="Cohesin"/>
    <property type="match status" value="1"/>
</dbReference>
<dbReference type="RefSeq" id="WP_394484193.1">
    <property type="nucleotide sequence ID" value="NZ_JBIGHV010000012.1"/>
</dbReference>
<dbReference type="Gene3D" id="1.25.40.10">
    <property type="entry name" value="Tetratricopeptide repeat domain"/>
    <property type="match status" value="1"/>
</dbReference>
<feature type="compositionally biased region" description="Low complexity" evidence="6">
    <location>
        <begin position="607"/>
        <end position="623"/>
    </location>
</feature>
<dbReference type="InterPro" id="IPR002102">
    <property type="entry name" value="Cohesin_dom"/>
</dbReference>
<feature type="region of interest" description="Disordered" evidence="6">
    <location>
        <begin position="597"/>
        <end position="630"/>
    </location>
</feature>
<accession>A0ABW7F9Z7</accession>
<feature type="domain" description="Type II/III secretion system secretin-like" evidence="7">
    <location>
        <begin position="407"/>
        <end position="567"/>
    </location>
</feature>
<evidence type="ECO:0000259" key="7">
    <source>
        <dbReference type="Pfam" id="PF00263"/>
    </source>
</evidence>
<dbReference type="Gene3D" id="2.60.40.680">
    <property type="match status" value="1"/>
</dbReference>
<gene>
    <name evidence="10" type="ORF">ACG00Y_26355</name>
</gene>
<dbReference type="InterPro" id="IPR001775">
    <property type="entry name" value="GspD/PilQ"/>
</dbReference>